<gene>
    <name evidence="3" type="ORF">GCM10022255_051950</name>
</gene>
<feature type="domain" description="Amidohydrolase-related" evidence="2">
    <location>
        <begin position="360"/>
        <end position="447"/>
    </location>
</feature>
<keyword evidence="4" id="KW-1185">Reference proteome</keyword>
<dbReference type="Gene3D" id="2.30.40.10">
    <property type="entry name" value="Urease, subunit C, domain 1"/>
    <property type="match status" value="2"/>
</dbReference>
<dbReference type="Gene3D" id="3.20.20.140">
    <property type="entry name" value="Metal-dependent hydrolases"/>
    <property type="match status" value="1"/>
</dbReference>
<protein>
    <recommendedName>
        <fullName evidence="2">Amidohydrolase-related domain-containing protein</fullName>
    </recommendedName>
</protein>
<dbReference type="SUPFAM" id="SSF51338">
    <property type="entry name" value="Composite domain of metallo-dependent hydrolases"/>
    <property type="match status" value="1"/>
</dbReference>
<accession>A0ABP8DD25</accession>
<dbReference type="SUPFAM" id="SSF51556">
    <property type="entry name" value="Metallo-dependent hydrolases"/>
    <property type="match status" value="1"/>
</dbReference>
<evidence type="ECO:0000313" key="3">
    <source>
        <dbReference type="EMBL" id="GAA4252984.1"/>
    </source>
</evidence>
<dbReference type="Gene3D" id="3.40.50.10910">
    <property type="entry name" value="Amidohydrolase"/>
    <property type="match status" value="1"/>
</dbReference>
<dbReference type="InterPro" id="IPR011059">
    <property type="entry name" value="Metal-dep_hydrolase_composite"/>
</dbReference>
<name>A0ABP8DD25_9ACTN</name>
<evidence type="ECO:0000259" key="2">
    <source>
        <dbReference type="Pfam" id="PF01979"/>
    </source>
</evidence>
<dbReference type="EMBL" id="BAABAT010000014">
    <property type="protein sequence ID" value="GAA4252984.1"/>
    <property type="molecule type" value="Genomic_DNA"/>
</dbReference>
<evidence type="ECO:0000313" key="4">
    <source>
        <dbReference type="Proteomes" id="UP001500620"/>
    </source>
</evidence>
<organism evidence="3 4">
    <name type="scientific">Dactylosporangium darangshiense</name>
    <dbReference type="NCBI Taxonomy" id="579108"/>
    <lineage>
        <taxon>Bacteria</taxon>
        <taxon>Bacillati</taxon>
        <taxon>Actinomycetota</taxon>
        <taxon>Actinomycetes</taxon>
        <taxon>Micromonosporales</taxon>
        <taxon>Micromonosporaceae</taxon>
        <taxon>Dactylosporangium</taxon>
    </lineage>
</organism>
<dbReference type="Proteomes" id="UP001500620">
    <property type="component" value="Unassembled WGS sequence"/>
</dbReference>
<dbReference type="PANTHER" id="PTHR43135:SF3">
    <property type="entry name" value="ALPHA-D-RIBOSE 1-METHYLPHOSPHONATE 5-TRIPHOSPHATE DIPHOSPHATASE"/>
    <property type="match status" value="1"/>
</dbReference>
<proteinExistence type="predicted"/>
<dbReference type="RefSeq" id="WP_345130001.1">
    <property type="nucleotide sequence ID" value="NZ_BAABAT010000014.1"/>
</dbReference>
<dbReference type="Gene3D" id="3.30.110.90">
    <property type="entry name" value="Amidohydrolase"/>
    <property type="match status" value="1"/>
</dbReference>
<sequence>MSGHEGTARDVGIGPFPRLILRNVMVVDGTGAPPYGPADVVIERDRIASVHLLGPPTGPRLQPAEPPQPGPGGHELDLTGHYVLPGFVDAHGHIGWPGHVPDAQYVYDLWLGHGITTVREPGCFINGLDFVRAEADRSARDDIAAPRISPYVGFGEGHPAPFTDPKDACAWVQGVAERGAEGIKFFGYRRDVYAAALKEANRLGLGSACHHHQGYVAQATALDSAHWGLGSIEHFYGLPESMLAGRRLQRFALDYNYQDEAMRFADAGRSWAQAAEPGSRQWDDFVDELVSTGVTLDPTLNVYVGLRDAERVQTSPWHADYTAPQLWSYWQPDSGAHGSFFEDWGTEPETVWRDGFRRWMAFVKAYFDRGGRVTVGTDPGSIFKLFGFGYPEELELLRECGLEPLEVVRAATLWGAELLGWQDRIGSVEAGKLADLVVVAENPLANLKVLYGHGRLRLRDGRVERAGGVAHTVKGGVLYDAAALRERVRTKVAALKAH</sequence>
<dbReference type="Pfam" id="PF01979">
    <property type="entry name" value="Amidohydro_1"/>
    <property type="match status" value="1"/>
</dbReference>
<reference evidence="4" key="1">
    <citation type="journal article" date="2019" name="Int. J. Syst. Evol. Microbiol.">
        <title>The Global Catalogue of Microorganisms (GCM) 10K type strain sequencing project: providing services to taxonomists for standard genome sequencing and annotation.</title>
        <authorList>
            <consortium name="The Broad Institute Genomics Platform"/>
            <consortium name="The Broad Institute Genome Sequencing Center for Infectious Disease"/>
            <person name="Wu L."/>
            <person name="Ma J."/>
        </authorList>
    </citation>
    <scope>NUCLEOTIDE SEQUENCE [LARGE SCALE GENOMIC DNA]</scope>
    <source>
        <strain evidence="4">JCM 17441</strain>
    </source>
</reference>
<dbReference type="InterPro" id="IPR006680">
    <property type="entry name" value="Amidohydro-rel"/>
</dbReference>
<dbReference type="PANTHER" id="PTHR43135">
    <property type="entry name" value="ALPHA-D-RIBOSE 1-METHYLPHOSPHONATE 5-TRIPHOSPHATE DIPHOSPHATASE"/>
    <property type="match status" value="1"/>
</dbReference>
<evidence type="ECO:0000256" key="1">
    <source>
        <dbReference type="SAM" id="MobiDB-lite"/>
    </source>
</evidence>
<dbReference type="InterPro" id="IPR051781">
    <property type="entry name" value="Metallo-dep_Hydrolase"/>
</dbReference>
<dbReference type="InterPro" id="IPR032466">
    <property type="entry name" value="Metal_Hydrolase"/>
</dbReference>
<feature type="region of interest" description="Disordered" evidence="1">
    <location>
        <begin position="54"/>
        <end position="73"/>
    </location>
</feature>
<comment type="caution">
    <text evidence="3">The sequence shown here is derived from an EMBL/GenBank/DDBJ whole genome shotgun (WGS) entry which is preliminary data.</text>
</comment>